<keyword evidence="1" id="KW-0472">Membrane</keyword>
<dbReference type="Proteomes" id="UP000257323">
    <property type="component" value="Unassembled WGS sequence"/>
</dbReference>
<protein>
    <submittedName>
        <fullName evidence="2">Putative membrane protein</fullName>
    </submittedName>
</protein>
<feature type="transmembrane region" description="Helical" evidence="1">
    <location>
        <begin position="108"/>
        <end position="132"/>
    </location>
</feature>
<comment type="caution">
    <text evidence="2">The sequence shown here is derived from an EMBL/GenBank/DDBJ whole genome shotgun (WGS) entry which is preliminary data.</text>
</comment>
<dbReference type="EMBL" id="QUAH01000023">
    <property type="protein sequence ID" value="RFT14687.1"/>
    <property type="molecule type" value="Genomic_DNA"/>
</dbReference>
<feature type="transmembrane region" description="Helical" evidence="1">
    <location>
        <begin position="169"/>
        <end position="192"/>
    </location>
</feature>
<reference evidence="2 3" key="1">
    <citation type="submission" date="2018-08" db="EMBL/GenBank/DDBJ databases">
        <title>Genome analysis of the thermophilic bacterium of the candidate phylum Aminicenantes from deep subsurface aquifer revealed its physiology and ecological role.</title>
        <authorList>
            <person name="Kadnikov V.V."/>
            <person name="Mardanov A.V."/>
            <person name="Beletsky A.V."/>
            <person name="Karnachuk O.V."/>
            <person name="Ravin N.V."/>
        </authorList>
    </citation>
    <scope>NUCLEOTIDE SEQUENCE [LARGE SCALE GENOMIC DNA]</scope>
    <source>
        <strain evidence="2">BY38</strain>
    </source>
</reference>
<sequence>MLFTVVSILLLIALNMRLTFGRFVLKLPEPERKISAENFKKYIRWIAGWKFSFLKLKTWDRALDYLIKWARKNYPGWTAWVFYALALCYVYLALSGMFFAWFVKRGLYGFPLLLHVAAGALFAISLTIILFLKARDFLPEKVGPEAAAQEKLGKAGFWCPLLKKNLPRIYLEAVAFWVFVVAGFLLAFSTLGSMLPYFNYPAQIFFFHVHRWSALASVLSACLAIDVMIVE</sequence>
<accession>A0A3E2BJ68</accession>
<gene>
    <name evidence="2" type="ORF">OP8BY_2465</name>
</gene>
<evidence type="ECO:0000313" key="3">
    <source>
        <dbReference type="Proteomes" id="UP000257323"/>
    </source>
</evidence>
<name>A0A3E2BJ68_9BACT</name>
<proteinExistence type="predicted"/>
<evidence type="ECO:0000256" key="1">
    <source>
        <dbReference type="SAM" id="Phobius"/>
    </source>
</evidence>
<organism evidence="2 3">
    <name type="scientific">Candidatus Saccharicenans subterraneus</name>
    <dbReference type="NCBI Taxonomy" id="2508984"/>
    <lineage>
        <taxon>Bacteria</taxon>
        <taxon>Candidatus Aminicenantota</taxon>
        <taxon>Candidatus Aminicenantia</taxon>
        <taxon>Candidatus Aminicenantales</taxon>
        <taxon>Candidatus Saccharicenantaceae</taxon>
        <taxon>Candidatus Saccharicenans</taxon>
    </lineage>
</organism>
<keyword evidence="1" id="KW-0812">Transmembrane</keyword>
<evidence type="ECO:0000313" key="2">
    <source>
        <dbReference type="EMBL" id="RFT14687.1"/>
    </source>
</evidence>
<dbReference type="AlphaFoldDB" id="A0A3E2BJ68"/>
<feature type="transmembrane region" description="Helical" evidence="1">
    <location>
        <begin position="80"/>
        <end position="102"/>
    </location>
</feature>
<keyword evidence="1" id="KW-1133">Transmembrane helix</keyword>
<feature type="transmembrane region" description="Helical" evidence="1">
    <location>
        <begin position="212"/>
        <end position="230"/>
    </location>
</feature>